<dbReference type="EMBL" id="CM001466">
    <property type="protein sequence ID" value="EHY90988.1"/>
    <property type="molecule type" value="Genomic_DNA"/>
</dbReference>
<sequence>MGGASVRMPLRWEWQQYANEGNTDMLAMTDAAAEAISALTAQDGQDSAGLRFAVQEETEAGAQLALSITPAPEEGDQVLGTESGARVFLEPQAATFLDDKVLDIQQDEEGQLNFAVMPQGG</sequence>
<evidence type="ECO:0000313" key="3">
    <source>
        <dbReference type="Proteomes" id="UP000004705"/>
    </source>
</evidence>
<evidence type="ECO:0000313" key="2">
    <source>
        <dbReference type="EMBL" id="EHY90988.1"/>
    </source>
</evidence>
<dbReference type="Proteomes" id="UP000004705">
    <property type="component" value="Chromosome"/>
</dbReference>
<dbReference type="AlphaFoldDB" id="H8GEA6"/>
<protein>
    <recommendedName>
        <fullName evidence="1">Core domain-containing protein</fullName>
    </recommendedName>
</protein>
<dbReference type="Pfam" id="PF01521">
    <property type="entry name" value="Fe-S_biosyn"/>
    <property type="match status" value="1"/>
</dbReference>
<name>H8GEA6_9PSEU</name>
<organism evidence="2 3">
    <name type="scientific">Saccharomonospora azurea NA-128</name>
    <dbReference type="NCBI Taxonomy" id="882081"/>
    <lineage>
        <taxon>Bacteria</taxon>
        <taxon>Bacillati</taxon>
        <taxon>Actinomycetota</taxon>
        <taxon>Actinomycetes</taxon>
        <taxon>Pseudonocardiales</taxon>
        <taxon>Pseudonocardiaceae</taxon>
        <taxon>Saccharomonospora</taxon>
    </lineage>
</organism>
<dbReference type="InterPro" id="IPR000361">
    <property type="entry name" value="ATAP_core_dom"/>
</dbReference>
<evidence type="ECO:0000259" key="1">
    <source>
        <dbReference type="Pfam" id="PF01521"/>
    </source>
</evidence>
<dbReference type="HOGENOM" id="CLU_173345_1_0_11"/>
<reference evidence="2 3" key="1">
    <citation type="journal article" date="2012" name="Stand. Genomic Sci.">
        <title>Genome sequence of the soil bacterium Saccharomonospora azurea type strain (NA-128(T)).</title>
        <authorList>
            <person name="Klenk H.P."/>
            <person name="Held B."/>
            <person name="Lucas S."/>
            <person name="Lapidus A."/>
            <person name="Copeland A."/>
            <person name="Hammon N."/>
            <person name="Pitluck S."/>
            <person name="Goodwin L.A."/>
            <person name="Han C."/>
            <person name="Tapia R."/>
            <person name="Brambilla E.M."/>
            <person name="Potter G."/>
            <person name="Land M."/>
            <person name="Ivanova N."/>
            <person name="Rohde M."/>
            <person name="Goker M."/>
            <person name="Detter J.C."/>
            <person name="Kyrpides N.C."/>
            <person name="Woyke T."/>
        </authorList>
    </citation>
    <scope>NUCLEOTIDE SEQUENCE [LARGE SCALE GENOMIC DNA]</scope>
    <source>
        <strain evidence="2 3">NA-128</strain>
    </source>
</reference>
<feature type="domain" description="Core" evidence="1">
    <location>
        <begin position="26"/>
        <end position="109"/>
    </location>
</feature>
<dbReference type="SUPFAM" id="SSF89360">
    <property type="entry name" value="HesB-like domain"/>
    <property type="match status" value="1"/>
</dbReference>
<proteinExistence type="predicted"/>
<dbReference type="InterPro" id="IPR035903">
    <property type="entry name" value="HesB-like_dom_sf"/>
</dbReference>
<keyword evidence="3" id="KW-1185">Reference proteome</keyword>
<accession>H8GEA6</accession>
<gene>
    <name evidence="2" type="ORF">SacazDRAFT_04138</name>
</gene>
<dbReference type="OrthoDB" id="4554527at2"/>
<dbReference type="Gene3D" id="2.60.300.12">
    <property type="entry name" value="HesB-like domain"/>
    <property type="match status" value="1"/>
</dbReference>